<proteinExistence type="predicted"/>
<gene>
    <name evidence="2" type="ORF">CR152_00155</name>
</gene>
<keyword evidence="3" id="KW-1185">Reference proteome</keyword>
<dbReference type="Pfam" id="PF00903">
    <property type="entry name" value="Glyoxalase"/>
    <property type="match status" value="1"/>
</dbReference>
<dbReference type="Gene3D" id="3.30.720.120">
    <property type="match status" value="1"/>
</dbReference>
<reference evidence="2" key="1">
    <citation type="submission" date="2017-10" db="EMBL/GenBank/DDBJ databases">
        <title>Massilia psychrophilum sp. nov., a novel purple-pigmented bacterium isolated from Tianshan glacier, Xinjiang Municipality, China.</title>
        <authorList>
            <person name="Wang H."/>
        </authorList>
    </citation>
    <scope>NUCLEOTIDE SEQUENCE [LARGE SCALE GENOMIC DNA]</scope>
    <source>
        <strain evidence="2">B2</strain>
    </source>
</reference>
<evidence type="ECO:0000313" key="3">
    <source>
        <dbReference type="Proteomes" id="UP000229897"/>
    </source>
</evidence>
<evidence type="ECO:0000259" key="1">
    <source>
        <dbReference type="PROSITE" id="PS51819"/>
    </source>
</evidence>
<dbReference type="Proteomes" id="UP000229897">
    <property type="component" value="Chromosome"/>
</dbReference>
<dbReference type="KEGG" id="mass:CR152_00155"/>
<dbReference type="SUPFAM" id="SSF54593">
    <property type="entry name" value="Glyoxalase/Bleomycin resistance protein/Dihydroxybiphenyl dioxygenase"/>
    <property type="match status" value="1"/>
</dbReference>
<dbReference type="EMBL" id="CP024608">
    <property type="protein sequence ID" value="ATQ73094.1"/>
    <property type="molecule type" value="Genomic_DNA"/>
</dbReference>
<dbReference type="Gene3D" id="3.30.720.110">
    <property type="match status" value="1"/>
</dbReference>
<organism evidence="2 3">
    <name type="scientific">Massilia violaceinigra</name>
    <dbReference type="NCBI Taxonomy" id="2045208"/>
    <lineage>
        <taxon>Bacteria</taxon>
        <taxon>Pseudomonadati</taxon>
        <taxon>Pseudomonadota</taxon>
        <taxon>Betaproteobacteria</taxon>
        <taxon>Burkholderiales</taxon>
        <taxon>Oxalobacteraceae</taxon>
        <taxon>Telluria group</taxon>
        <taxon>Massilia</taxon>
    </lineage>
</organism>
<dbReference type="InterPro" id="IPR004360">
    <property type="entry name" value="Glyas_Fos-R_dOase_dom"/>
</dbReference>
<evidence type="ECO:0000313" key="2">
    <source>
        <dbReference type="EMBL" id="ATQ73094.1"/>
    </source>
</evidence>
<dbReference type="InterPro" id="IPR037523">
    <property type="entry name" value="VOC_core"/>
</dbReference>
<feature type="domain" description="VOC" evidence="1">
    <location>
        <begin position="12"/>
        <end position="137"/>
    </location>
</feature>
<dbReference type="OrthoDB" id="9795306at2"/>
<dbReference type="CDD" id="cd07246">
    <property type="entry name" value="VOC_like"/>
    <property type="match status" value="1"/>
</dbReference>
<dbReference type="AlphaFoldDB" id="A0A2D2DDM7"/>
<dbReference type="PANTHER" id="PTHR34109">
    <property type="entry name" value="BNAUNNG04460D PROTEIN-RELATED"/>
    <property type="match status" value="1"/>
</dbReference>
<dbReference type="RefSeq" id="WP_099872659.1">
    <property type="nucleotide sequence ID" value="NZ_CP024608.1"/>
</dbReference>
<protein>
    <submittedName>
        <fullName evidence="2">Glyoxalase</fullName>
    </submittedName>
</protein>
<dbReference type="PROSITE" id="PS51819">
    <property type="entry name" value="VOC"/>
    <property type="match status" value="1"/>
</dbReference>
<dbReference type="PANTHER" id="PTHR34109:SF1">
    <property type="entry name" value="VOC DOMAIN-CONTAINING PROTEIN"/>
    <property type="match status" value="1"/>
</dbReference>
<dbReference type="InterPro" id="IPR029068">
    <property type="entry name" value="Glyas_Bleomycin-R_OHBP_Dase"/>
</dbReference>
<sequence length="163" mass="17515">MSTQAVKRIPEDMHTVTPHIVCADAVSAIDFYVKAFGATDTGKMLAPNGKLIHGMIRIGDSAIMLAEETPEWGSIGPLTLKGSPVTLHLYVQDADAAFKRAVDAGATAVMPPSDMFWGDRYGVVKDPYGHSWSIAHHVRDMTMEEMQEGAAKACGEPGGKQET</sequence>
<accession>A0A2D2DDM7</accession>
<name>A0A2D2DDM7_9BURK</name>